<dbReference type="InterPro" id="IPR037171">
    <property type="entry name" value="NagB/RpiA_transferase-like"/>
</dbReference>
<dbReference type="InParanoid" id="A0A7J7C529"/>
<keyword evidence="5 6" id="KW-0413">Isomerase</keyword>
<dbReference type="SUPFAM" id="SSF100950">
    <property type="entry name" value="NagB/RpiA/CoA transferase-like"/>
    <property type="match status" value="1"/>
</dbReference>
<dbReference type="EMBL" id="JAAARO010000021">
    <property type="protein sequence ID" value="KAF5729260.1"/>
    <property type="molecule type" value="Genomic_DNA"/>
</dbReference>
<dbReference type="Gene3D" id="3.40.50.1360">
    <property type="match status" value="1"/>
</dbReference>
<comment type="caution">
    <text evidence="6">The sequence shown here is derived from an EMBL/GenBank/DDBJ whole genome shotgun (WGS) entry which is preliminary data.</text>
</comment>
<keyword evidence="7" id="KW-1185">Reference proteome</keyword>
<evidence type="ECO:0000256" key="1">
    <source>
        <dbReference type="ARBA" id="ARBA00001713"/>
    </source>
</evidence>
<comment type="pathway">
    <text evidence="2">Carbohydrate degradation; pentose phosphate pathway; D-ribose 5-phosphate from D-ribulose 5-phosphate (non-oxidative stage): step 1/1.</text>
</comment>
<proteinExistence type="inferred from homology"/>
<evidence type="ECO:0000313" key="7">
    <source>
        <dbReference type="Proteomes" id="UP000593562"/>
    </source>
</evidence>
<comment type="similarity">
    <text evidence="3">Belongs to the ribose 5-phosphate isomerase family.</text>
</comment>
<evidence type="ECO:0000256" key="5">
    <source>
        <dbReference type="ARBA" id="ARBA00023235"/>
    </source>
</evidence>
<dbReference type="InterPro" id="IPR004788">
    <property type="entry name" value="Ribose5P_isomerase_type_A"/>
</dbReference>
<dbReference type="Proteomes" id="UP000593562">
    <property type="component" value="Unassembled WGS sequence"/>
</dbReference>
<protein>
    <recommendedName>
        <fullName evidence="4">ribose-5-phosphate isomerase</fullName>
        <ecNumber evidence="4">5.3.1.6</ecNumber>
    </recommendedName>
</protein>
<dbReference type="InterPro" id="IPR050262">
    <property type="entry name" value="Ribose-5P_isomerase"/>
</dbReference>
<dbReference type="UniPathway" id="UPA00115">
    <property type="reaction ID" value="UER00412"/>
</dbReference>
<sequence>MPLSYQHPSMAFVGKRRTITRASNLSENSPLLRAAKQMVDTYIKNGMVIGLGSGNASAMAIQYLGSKLRAGALNGIIGIPTSEANASKAEEAGIPLDQYQDSSQIDFAFDDADIIEEGTLHAVIGRRRFLGEEFIIQEKLNWRETAEKIDDLFLGDAEVWRRSSIGQAGPLGGDFPFVTREGYNVLDILFTSPIESLAQVAESLNKVDGVVDHGIITKFPCTAVIVSENGLSVVDSLSTNAHDGL</sequence>
<dbReference type="SUPFAM" id="SSF75445">
    <property type="entry name" value="D-ribose-5-phosphate isomerase (RpiA), lid domain"/>
    <property type="match status" value="1"/>
</dbReference>
<evidence type="ECO:0000256" key="2">
    <source>
        <dbReference type="ARBA" id="ARBA00004988"/>
    </source>
</evidence>
<dbReference type="PANTHER" id="PTHR43748:SF1">
    <property type="entry name" value="RIBOSE-5-PHOSPHATE ISOMERASE 4, CHLOROPLASTIC-RELATED"/>
    <property type="match status" value="1"/>
</dbReference>
<dbReference type="EC" id="5.3.1.6" evidence="4"/>
<comment type="catalytic activity">
    <reaction evidence="1">
        <text>aldehydo-D-ribose 5-phosphate = D-ribulose 5-phosphate</text>
        <dbReference type="Rhea" id="RHEA:14657"/>
        <dbReference type="ChEBI" id="CHEBI:58121"/>
        <dbReference type="ChEBI" id="CHEBI:58273"/>
        <dbReference type="EC" id="5.3.1.6"/>
    </reaction>
</comment>
<dbReference type="FunCoup" id="A0A7J7C529">
    <property type="interactions" value="1231"/>
</dbReference>
<evidence type="ECO:0000256" key="3">
    <source>
        <dbReference type="ARBA" id="ARBA00008088"/>
    </source>
</evidence>
<accession>A0A7J7C529</accession>
<evidence type="ECO:0000313" key="6">
    <source>
        <dbReference type="EMBL" id="KAF5729260.1"/>
    </source>
</evidence>
<dbReference type="Pfam" id="PF06026">
    <property type="entry name" value="Rib_5-P_isom_A"/>
    <property type="match status" value="2"/>
</dbReference>
<dbReference type="PANTHER" id="PTHR43748">
    <property type="entry name" value="RIBOSE-5-PHOSPHATE ISOMERASE 3, CHLOROPLASTIC-RELATED"/>
    <property type="match status" value="1"/>
</dbReference>
<gene>
    <name evidence="6" type="ORF">HS088_TW21G01422</name>
</gene>
<evidence type="ECO:0000256" key="4">
    <source>
        <dbReference type="ARBA" id="ARBA00011959"/>
    </source>
</evidence>
<name>A0A7J7C529_TRIWF</name>
<dbReference type="Gene3D" id="3.30.70.260">
    <property type="match status" value="1"/>
</dbReference>
<organism evidence="6 7">
    <name type="scientific">Tripterygium wilfordii</name>
    <name type="common">Thunder God vine</name>
    <dbReference type="NCBI Taxonomy" id="458696"/>
    <lineage>
        <taxon>Eukaryota</taxon>
        <taxon>Viridiplantae</taxon>
        <taxon>Streptophyta</taxon>
        <taxon>Embryophyta</taxon>
        <taxon>Tracheophyta</taxon>
        <taxon>Spermatophyta</taxon>
        <taxon>Magnoliopsida</taxon>
        <taxon>eudicotyledons</taxon>
        <taxon>Gunneridae</taxon>
        <taxon>Pentapetalae</taxon>
        <taxon>rosids</taxon>
        <taxon>fabids</taxon>
        <taxon>Celastrales</taxon>
        <taxon>Celastraceae</taxon>
        <taxon>Tripterygium</taxon>
    </lineage>
</organism>
<dbReference type="AlphaFoldDB" id="A0A7J7C529"/>
<dbReference type="GO" id="GO:0004751">
    <property type="term" value="F:ribose-5-phosphate isomerase activity"/>
    <property type="evidence" value="ECO:0007669"/>
    <property type="project" value="UniProtKB-EC"/>
</dbReference>
<reference evidence="6 7" key="1">
    <citation type="journal article" date="2020" name="Nat. Commun.">
        <title>Genome of Tripterygium wilfordii and identification of cytochrome P450 involved in triptolide biosynthesis.</title>
        <authorList>
            <person name="Tu L."/>
            <person name="Su P."/>
            <person name="Zhang Z."/>
            <person name="Gao L."/>
            <person name="Wang J."/>
            <person name="Hu T."/>
            <person name="Zhou J."/>
            <person name="Zhang Y."/>
            <person name="Zhao Y."/>
            <person name="Liu Y."/>
            <person name="Song Y."/>
            <person name="Tong Y."/>
            <person name="Lu Y."/>
            <person name="Yang J."/>
            <person name="Xu C."/>
            <person name="Jia M."/>
            <person name="Peters R.J."/>
            <person name="Huang L."/>
            <person name="Gao W."/>
        </authorList>
    </citation>
    <scope>NUCLEOTIDE SEQUENCE [LARGE SCALE GENOMIC DNA]</scope>
    <source>
        <strain evidence="7">cv. XIE 37</strain>
        <tissue evidence="6">Leaf</tissue>
    </source>
</reference>
<dbReference type="GO" id="GO:0009052">
    <property type="term" value="P:pentose-phosphate shunt, non-oxidative branch"/>
    <property type="evidence" value="ECO:0007669"/>
    <property type="project" value="InterPro"/>
</dbReference>